<dbReference type="PANTHER" id="PTHR30367">
    <property type="entry name" value="P-HYDROXYBENZOIC ACID EFFLUX PUMP SUBUNIT AAEA-RELATED"/>
    <property type="match status" value="1"/>
</dbReference>
<evidence type="ECO:0000313" key="4">
    <source>
        <dbReference type="EMBL" id="KQH87113.1"/>
    </source>
</evidence>
<dbReference type="InterPro" id="IPR050393">
    <property type="entry name" value="MFP_Efflux_Pump"/>
</dbReference>
<evidence type="ECO:0000313" key="5">
    <source>
        <dbReference type="Proteomes" id="UP000051221"/>
    </source>
</evidence>
<dbReference type="InParanoid" id="A0A0Q2MGN3"/>
<dbReference type="AlphaFoldDB" id="A0A0Q2MGN3"/>
<dbReference type="Pfam" id="PF25917">
    <property type="entry name" value="BSH_RND"/>
    <property type="match status" value="1"/>
</dbReference>
<keyword evidence="2" id="KW-0175">Coiled coil</keyword>
<dbReference type="Gene3D" id="1.10.287.470">
    <property type="entry name" value="Helix hairpin bin"/>
    <property type="match status" value="1"/>
</dbReference>
<feature type="domain" description="Multidrug resistance protein MdtA-like barrel-sandwich hybrid" evidence="3">
    <location>
        <begin position="46"/>
        <end position="229"/>
    </location>
</feature>
<dbReference type="InterPro" id="IPR058625">
    <property type="entry name" value="MdtA-like_BSH"/>
</dbReference>
<proteinExistence type="inferred from homology"/>
<dbReference type="Gene3D" id="2.40.30.170">
    <property type="match status" value="1"/>
</dbReference>
<dbReference type="RefSeq" id="WP_055465491.1">
    <property type="nucleotide sequence ID" value="NZ_CP128201.1"/>
</dbReference>
<dbReference type="SUPFAM" id="SSF111369">
    <property type="entry name" value="HlyD-like secretion proteins"/>
    <property type="match status" value="2"/>
</dbReference>
<dbReference type="EMBL" id="LKHS01000004">
    <property type="protein sequence ID" value="KQH87113.1"/>
    <property type="molecule type" value="Genomic_DNA"/>
</dbReference>
<protein>
    <submittedName>
        <fullName evidence="4">Hemolysin D</fullName>
    </submittedName>
</protein>
<keyword evidence="5" id="KW-1185">Reference proteome</keyword>
<feature type="coiled-coil region" evidence="2">
    <location>
        <begin position="143"/>
        <end position="170"/>
    </location>
</feature>
<accession>A0A0Q2MGN3</accession>
<sequence length="352" mass="38686">MTPDQKFARWIKYSSFVFVFVFAYFLVADLAMPLTPQAMATRVVTKVSPRVSGQISEIYVNNNQAVHKGDVLFQIDPAPYQLAVEQAQLNLERTMQSNDQLDASIVAAQADVTAAVIVSDQKTREYNRLNTLFHRNGTSQQLRDDAQSAATAAKANLAAARARLKELQVSRGNTDSSNVSIRVAQNQLDQATLNLSYTKVMAENDGVVTNLQLEAGTYAAAGSPLIALVDNQVDVIADFREKSLRHLNTESDALIAFDSKPGQVFEARVSSVDAGVSSGQFDANGLLASPTSSTRWVRDAQRMRLHLALRDEQLQKLPAGARATVQLLPENSVFKLLAKLQIRFLSALHYIY</sequence>
<evidence type="ECO:0000259" key="3">
    <source>
        <dbReference type="Pfam" id="PF25917"/>
    </source>
</evidence>
<name>A0A0Q2MGN3_VIBFU</name>
<dbReference type="PANTHER" id="PTHR30367:SF6">
    <property type="entry name" value="SECRETION PROTEIN-RELATED"/>
    <property type="match status" value="1"/>
</dbReference>
<dbReference type="Proteomes" id="UP000051221">
    <property type="component" value="Unassembled WGS sequence"/>
</dbReference>
<reference evidence="4 5" key="1">
    <citation type="submission" date="2015-08" db="EMBL/GenBank/DDBJ databases">
        <title>Antibacterial properties of a collection of Vibrionaceae strains.</title>
        <authorList>
            <person name="Giubergia S."/>
        </authorList>
    </citation>
    <scope>NUCLEOTIDE SEQUENCE [LARGE SCALE GENOMIC DNA]</scope>
    <source>
        <strain evidence="4 5">S0821</strain>
    </source>
</reference>
<organism evidence="4 5">
    <name type="scientific">Vibrio furnissii</name>
    <dbReference type="NCBI Taxonomy" id="29494"/>
    <lineage>
        <taxon>Bacteria</taxon>
        <taxon>Pseudomonadati</taxon>
        <taxon>Pseudomonadota</taxon>
        <taxon>Gammaproteobacteria</taxon>
        <taxon>Vibrionales</taxon>
        <taxon>Vibrionaceae</taxon>
        <taxon>Vibrio</taxon>
    </lineage>
</organism>
<comment type="caution">
    <text evidence="4">The sequence shown here is derived from an EMBL/GenBank/DDBJ whole genome shotgun (WGS) entry which is preliminary data.</text>
</comment>
<evidence type="ECO:0000256" key="1">
    <source>
        <dbReference type="ARBA" id="ARBA00009477"/>
    </source>
</evidence>
<dbReference type="Gene3D" id="2.40.50.100">
    <property type="match status" value="1"/>
</dbReference>
<gene>
    <name evidence="4" type="ORF">AMR76_05165</name>
</gene>
<comment type="similarity">
    <text evidence="1">Belongs to the membrane fusion protein (MFP) (TC 8.A.1) family.</text>
</comment>
<evidence type="ECO:0000256" key="2">
    <source>
        <dbReference type="SAM" id="Coils"/>
    </source>
</evidence>